<dbReference type="PANTHER" id="PTHR31983">
    <property type="entry name" value="ENDO-1,3(4)-BETA-GLUCANASE 1"/>
    <property type="match status" value="1"/>
</dbReference>
<dbReference type="InterPro" id="IPR003961">
    <property type="entry name" value="FN3_dom"/>
</dbReference>
<keyword evidence="15" id="KW-1185">Reference proteome</keyword>
<evidence type="ECO:0000256" key="6">
    <source>
        <dbReference type="ARBA" id="ARBA00023277"/>
    </source>
</evidence>
<dbReference type="CDD" id="cd00063">
    <property type="entry name" value="FN3"/>
    <property type="match status" value="1"/>
</dbReference>
<evidence type="ECO:0000256" key="7">
    <source>
        <dbReference type="ARBA" id="ARBA00023295"/>
    </source>
</evidence>
<dbReference type="EMBL" id="MSCM01000001">
    <property type="protein sequence ID" value="PQJ82986.1"/>
    <property type="molecule type" value="Genomic_DNA"/>
</dbReference>
<evidence type="ECO:0000313" key="15">
    <source>
        <dbReference type="Proteomes" id="UP000239068"/>
    </source>
</evidence>
<dbReference type="SMART" id="SM00606">
    <property type="entry name" value="CBD_IV"/>
    <property type="match status" value="1"/>
</dbReference>
<dbReference type="InterPro" id="IPR026444">
    <property type="entry name" value="Secre_tail"/>
</dbReference>
<comment type="similarity">
    <text evidence="2">Belongs to the glycosyl hydrolase 81 family.</text>
</comment>
<dbReference type="GO" id="GO:0000272">
    <property type="term" value="P:polysaccharide catabolic process"/>
    <property type="evidence" value="ECO:0007669"/>
    <property type="project" value="UniProtKB-KW"/>
</dbReference>
<accession>A0A2S7WZN2</accession>
<comment type="catalytic activity">
    <reaction evidence="1">
        <text>Hydrolysis of (1-&gt;3)-beta-D-glucosidic linkages in (1-&gt;3)-beta-D-glucans.</text>
        <dbReference type="EC" id="3.2.1.39"/>
    </reaction>
</comment>
<dbReference type="InterPro" id="IPR035986">
    <property type="entry name" value="PKD_dom_sf"/>
</dbReference>
<evidence type="ECO:0000313" key="14">
    <source>
        <dbReference type="EMBL" id="PQJ82986.1"/>
    </source>
</evidence>
<dbReference type="InterPro" id="IPR005084">
    <property type="entry name" value="CBM6"/>
</dbReference>
<dbReference type="GO" id="GO:0052861">
    <property type="term" value="F:endo-1,3(4)-beta-glucanase activity"/>
    <property type="evidence" value="ECO:0007669"/>
    <property type="project" value="InterPro"/>
</dbReference>
<dbReference type="PROSITE" id="PS51175">
    <property type="entry name" value="CBM6"/>
    <property type="match status" value="1"/>
</dbReference>
<evidence type="ECO:0000256" key="5">
    <source>
        <dbReference type="ARBA" id="ARBA00022801"/>
    </source>
</evidence>
<feature type="chain" id="PRO_5015404453" description="glucan endo-1,3-beta-D-glucosidase" evidence="11">
    <location>
        <begin position="29"/>
        <end position="1590"/>
    </location>
</feature>
<organism evidence="14 15">
    <name type="scientific">Polaribacter glomeratus</name>
    <dbReference type="NCBI Taxonomy" id="102"/>
    <lineage>
        <taxon>Bacteria</taxon>
        <taxon>Pseudomonadati</taxon>
        <taxon>Bacteroidota</taxon>
        <taxon>Flavobacteriia</taxon>
        <taxon>Flavobacteriales</taxon>
        <taxon>Flavobacteriaceae</taxon>
    </lineage>
</organism>
<evidence type="ECO:0000256" key="3">
    <source>
        <dbReference type="ARBA" id="ARBA00012780"/>
    </source>
</evidence>
<name>A0A2S7WZN2_9FLAO</name>
<dbReference type="Pfam" id="PF18962">
    <property type="entry name" value="Por_Secre_tail"/>
    <property type="match status" value="1"/>
</dbReference>
<dbReference type="Gene3D" id="2.70.98.30">
    <property type="entry name" value="Golgi alpha-mannosidase II, domain 4"/>
    <property type="match status" value="1"/>
</dbReference>
<evidence type="ECO:0000259" key="12">
    <source>
        <dbReference type="PROSITE" id="PS50853"/>
    </source>
</evidence>
<dbReference type="InterPro" id="IPR006584">
    <property type="entry name" value="Cellulose-bd_IV"/>
</dbReference>
<dbReference type="Proteomes" id="UP000239068">
    <property type="component" value="Unassembled WGS sequence"/>
</dbReference>
<dbReference type="Gene3D" id="2.60.40.10">
    <property type="entry name" value="Immunoglobulins"/>
    <property type="match status" value="4"/>
</dbReference>
<dbReference type="InterPro" id="IPR040720">
    <property type="entry name" value="GH81_C"/>
</dbReference>
<feature type="domain" description="CBM6" evidence="13">
    <location>
        <begin position="872"/>
        <end position="998"/>
    </location>
</feature>
<comment type="caution">
    <text evidence="14">The sequence shown here is derived from an EMBL/GenBank/DDBJ whole genome shotgun (WGS) entry which is preliminary data.</text>
</comment>
<dbReference type="EC" id="3.2.1.39" evidence="3"/>
<dbReference type="SUPFAM" id="SSF49265">
    <property type="entry name" value="Fibronectin type III"/>
    <property type="match status" value="1"/>
</dbReference>
<keyword evidence="6" id="KW-0119">Carbohydrate metabolism</keyword>
<dbReference type="InterPro" id="IPR005200">
    <property type="entry name" value="Endo-beta-glucanase"/>
</dbReference>
<feature type="domain" description="Fibronectin type-III" evidence="12">
    <location>
        <begin position="1307"/>
        <end position="1397"/>
    </location>
</feature>
<dbReference type="CDD" id="cd04080">
    <property type="entry name" value="CBM6_cellulase-like"/>
    <property type="match status" value="1"/>
</dbReference>
<protein>
    <recommendedName>
        <fullName evidence="3">glucan endo-1,3-beta-D-glucosidase</fullName>
        <ecNumber evidence="3">3.2.1.39</ecNumber>
    </recommendedName>
</protein>
<evidence type="ECO:0000256" key="9">
    <source>
        <dbReference type="ARBA" id="ARBA00023326"/>
    </source>
</evidence>
<dbReference type="InterPro" id="IPR013783">
    <property type="entry name" value="Ig-like_fold"/>
</dbReference>
<dbReference type="GO" id="GO:0030246">
    <property type="term" value="F:carbohydrate binding"/>
    <property type="evidence" value="ECO:0007669"/>
    <property type="project" value="InterPro"/>
</dbReference>
<dbReference type="SUPFAM" id="SSF49785">
    <property type="entry name" value="Galactose-binding domain-like"/>
    <property type="match status" value="1"/>
</dbReference>
<evidence type="ECO:0000256" key="1">
    <source>
        <dbReference type="ARBA" id="ARBA00000382"/>
    </source>
</evidence>
<evidence type="ECO:0000256" key="8">
    <source>
        <dbReference type="ARBA" id="ARBA00023316"/>
    </source>
</evidence>
<feature type="signal peptide" evidence="11">
    <location>
        <begin position="1"/>
        <end position="28"/>
    </location>
</feature>
<keyword evidence="5" id="KW-0378">Hydrolase</keyword>
<feature type="region of interest" description="Disordered" evidence="10">
    <location>
        <begin position="46"/>
        <end position="66"/>
    </location>
</feature>
<dbReference type="Pfam" id="PF03422">
    <property type="entry name" value="CBM_6"/>
    <property type="match status" value="1"/>
</dbReference>
<evidence type="ECO:0000256" key="4">
    <source>
        <dbReference type="ARBA" id="ARBA00022729"/>
    </source>
</evidence>
<dbReference type="NCBIfam" id="TIGR04183">
    <property type="entry name" value="Por_Secre_tail"/>
    <property type="match status" value="1"/>
</dbReference>
<dbReference type="GO" id="GO:0071555">
    <property type="term" value="P:cell wall organization"/>
    <property type="evidence" value="ECO:0007669"/>
    <property type="project" value="UniProtKB-KW"/>
</dbReference>
<dbReference type="InterPro" id="IPR008979">
    <property type="entry name" value="Galactose-bd-like_sf"/>
</dbReference>
<dbReference type="PROSITE" id="PS52008">
    <property type="entry name" value="GH81"/>
    <property type="match status" value="1"/>
</dbReference>
<dbReference type="Pfam" id="PF17652">
    <property type="entry name" value="Glyco_hydro81C"/>
    <property type="match status" value="1"/>
</dbReference>
<proteinExistence type="inferred from homology"/>
<dbReference type="Pfam" id="PF17957">
    <property type="entry name" value="Big_7"/>
    <property type="match status" value="1"/>
</dbReference>
<dbReference type="PROSITE" id="PS50853">
    <property type="entry name" value="FN3"/>
    <property type="match status" value="1"/>
</dbReference>
<dbReference type="InterPro" id="IPR036116">
    <property type="entry name" value="FN3_sf"/>
</dbReference>
<keyword evidence="8" id="KW-0961">Cell wall biogenesis/degradation</keyword>
<dbReference type="PANTHER" id="PTHR31983:SF0">
    <property type="entry name" value="GLUCAN ENDO-1,3-BETA-D-GLUCOSIDASE 2"/>
    <property type="match status" value="1"/>
</dbReference>
<keyword evidence="7" id="KW-0326">Glycosidase</keyword>
<dbReference type="Pfam" id="PF22352">
    <property type="entry name" value="K319L-like_PKD"/>
    <property type="match status" value="1"/>
</dbReference>
<evidence type="ECO:0000256" key="10">
    <source>
        <dbReference type="SAM" id="MobiDB-lite"/>
    </source>
</evidence>
<dbReference type="SUPFAM" id="SSF49299">
    <property type="entry name" value="PKD domain"/>
    <property type="match status" value="1"/>
</dbReference>
<sequence>MKKHILIKQKFKVSVLSFLFLAFSIAITSQTTQVGSGSFTNTFPGSDSAGRNGYPSGTPQLSGNALGKPVPTNDWWSKLVKENHADNLFNYPMTLKTTNTGLIVTYIPWGVIGDSAPIEIKLSGLSTTKTTVSDYSDWTVTMNWKDSTHELKATAGIGMPFLYFEKDADDIVEIKVNAGSASINNELLIIENAASGADFVFYAPTGSSWVKSGNIYTSALNGKDYWSMAMLPIHTSNVSSTAQDLKKYAYVFPANTTTSWSYNESNAKVITTFLVDTNVKEGANSNMLIGLLPHQWSNLASNSATPSNLSYSSVRGELKMLEGNSFIVENTYKGILPTIPYLANYSAGFSPSELDTKISQIENDGLATWTDSYNEGQVMNRLIQTARIADQTGDVEARNKMIATVKKRLEDWLTHESGEVAFLFYYNSTWSAMLGYPAGHGQDSNLNDHHFHWGYFIHAAAFMEQFEPGWALKWGEMINTLIRDAASYDRNDTQFPFLRNFSPYAGHSWANGFATFPQGNDQESTSESMQFASSLIHWGTITENNTIRDLGIYIYTTEQTAVEEYWFDVYDRNFRANQQYSLVSRVWGNSSDNGTFWTSDIAASYGIEMYPIHAGSFYLGHNQEYSKKLWSEISSNTGVLSREDNDNLWHDTYWKYLSFTNPQEAVNLYNAYPERNLKFGISDAQTYHWLHSVNAMGVIDATITANYPITAVFKQNGETTYVAHNYSDVEITVTFSDGFQLVVPANQMKTNRDIDASGVLSSDFTQAFPNGSVNLSAAISGNSSTKVAFYDGSTLIGEDATAPYQLKAANLTLGVHGFYAKIFIDEQFNVTNIVNVQIGEQVSYSGIPIAIPGTFDAGFYDKFEGGKGQNIAYIDNSVGNNGDFRIEENVDAIIVNGEGATVGWTGAGEWMEYTINAETAGLYDLSYRAASGNSSGGGPFYFEIEGKKISPSIVVPNSNGWENWSTNTAADIELTKGEHVLRLFIESGEFNLGRITFSYKSPLSFTPPVANAGENVSVVLPATVATLNGSLSNDPEGETITYNWMQIYGPSIINFDSKTIASPNVSNLEDGVYKCKLTVSDGTYSDFDEVLILVSESGNLSPTISITSPSDGSSIKEGVAITINTIASDLDGSVTVVEFFDGATKLGEDITAPFNFVWNGASIGNHQLTAEATDNLGAKSTSAVVAVSVMEEKRCSEISTDAQQGSFSEGYEVTFETVGTSVTITFKLLDTNKAGVIAYLWKQTPFSEIQMDQVSGLTFSKTISGLTAGTTISYACKFAYSGGLAVTKYFSYVVGTGCTGSNSDEAAPENFTASLGNITSSSVEFLLNATDDSGKVMYDISYGTTSKVVNGDSGLQKSYILSGLTPETLYSFSITARDLSGNLASNNPVTLQATTLANTNSECAGLESAATQGSFSVGYTYGFVTNGTDVTITFELLDADKTSVVAYLWRQTPFSEASMSVVSGKKFSKTISGVTNWQTISYACKFAFAGGLAVTKYFSYTVGNNCTLQAEKYDFAQFVQILPNPAKKSLKINSPLLTVKKVEIYSVLGKRIGNFNTSFESLHIEDLSSGLYIIRIFFQEGIYTTKFVKE</sequence>
<dbReference type="Gene3D" id="2.60.120.260">
    <property type="entry name" value="Galactose-binding domain-like"/>
    <property type="match status" value="1"/>
</dbReference>
<dbReference type="GO" id="GO:0042973">
    <property type="term" value="F:glucan endo-1,3-beta-D-glucosidase activity"/>
    <property type="evidence" value="ECO:0007669"/>
    <property type="project" value="UniProtKB-EC"/>
</dbReference>
<evidence type="ECO:0000259" key="13">
    <source>
        <dbReference type="PROSITE" id="PS51175"/>
    </source>
</evidence>
<keyword evidence="4 11" id="KW-0732">Signal</keyword>
<reference evidence="14 15" key="1">
    <citation type="submission" date="2016-12" db="EMBL/GenBank/DDBJ databases">
        <title>Trade-off between light-utilization and light-protection in marine flavobacteria.</title>
        <authorList>
            <person name="Kumagai Y."/>
            <person name="Yoshizawa S."/>
            <person name="Kogure K."/>
            <person name="Iwasaki W."/>
        </authorList>
    </citation>
    <scope>NUCLEOTIDE SEQUENCE [LARGE SCALE GENOMIC DNA]</scope>
    <source>
        <strain evidence="14 15">ATCC 43844</strain>
    </source>
</reference>
<evidence type="ECO:0000256" key="2">
    <source>
        <dbReference type="ARBA" id="ARBA00010730"/>
    </source>
</evidence>
<dbReference type="Pfam" id="PF00041">
    <property type="entry name" value="fn3"/>
    <property type="match status" value="1"/>
</dbReference>
<keyword evidence="9" id="KW-0624">Polysaccharide degradation</keyword>
<evidence type="ECO:0000256" key="11">
    <source>
        <dbReference type="SAM" id="SignalP"/>
    </source>
</evidence>
<gene>
    <name evidence="14" type="ORF">BTO16_05765</name>
</gene>